<dbReference type="Proteomes" id="UP001214250">
    <property type="component" value="Chromosome 2"/>
</dbReference>
<proteinExistence type="predicted"/>
<name>A0ABY7VUU2_9BACT</name>
<gene>
    <name evidence="1" type="ORF">PQO03_17720</name>
</gene>
<dbReference type="EMBL" id="CP117812">
    <property type="protein sequence ID" value="WDE97666.1"/>
    <property type="molecule type" value="Genomic_DNA"/>
</dbReference>
<evidence type="ECO:0000313" key="1">
    <source>
        <dbReference type="EMBL" id="WDE97666.1"/>
    </source>
</evidence>
<keyword evidence="2" id="KW-1185">Reference proteome</keyword>
<dbReference type="RefSeq" id="WP_274152189.1">
    <property type="nucleotide sequence ID" value="NZ_CP117812.1"/>
</dbReference>
<reference evidence="1 2" key="1">
    <citation type="submission" date="2023-02" db="EMBL/GenBank/DDBJ databases">
        <title>Genome sequence of Lentisphaera profundi SAORIC-696.</title>
        <authorList>
            <person name="Kim e."/>
            <person name="Cho J.-C."/>
            <person name="Choi A."/>
            <person name="Kang I."/>
        </authorList>
    </citation>
    <scope>NUCLEOTIDE SEQUENCE [LARGE SCALE GENOMIC DNA]</scope>
    <source>
        <strain evidence="1 2">SAORIC-696</strain>
    </source>
</reference>
<organism evidence="1 2">
    <name type="scientific">Lentisphaera profundi</name>
    <dbReference type="NCBI Taxonomy" id="1658616"/>
    <lineage>
        <taxon>Bacteria</taxon>
        <taxon>Pseudomonadati</taxon>
        <taxon>Lentisphaerota</taxon>
        <taxon>Lentisphaeria</taxon>
        <taxon>Lentisphaerales</taxon>
        <taxon>Lentisphaeraceae</taxon>
        <taxon>Lentisphaera</taxon>
    </lineage>
</organism>
<evidence type="ECO:0000313" key="2">
    <source>
        <dbReference type="Proteomes" id="UP001214250"/>
    </source>
</evidence>
<protein>
    <submittedName>
        <fullName evidence="1">Uncharacterized protein</fullName>
    </submittedName>
</protein>
<sequence>MKIEGFPNWEFKVKETSMGVFNASATSKSGIFVEFTGIDPDDLLEQCKKYAKSTES</sequence>
<accession>A0ABY7VUU2</accession>